<sequence>MRNPETPLSELEREAFDHVERLVSSTAGDVTYGEAVSALEAREFRLNEARDVLEQLEMKGYIYVVDGVVRVT</sequence>
<dbReference type="STRING" id="660521.SAMN04487949_3396"/>
<dbReference type="Proteomes" id="UP000199451">
    <property type="component" value="Unassembled WGS sequence"/>
</dbReference>
<keyword evidence="2" id="KW-1185">Reference proteome</keyword>
<dbReference type="OrthoDB" id="302271at2157"/>
<organism evidence="1 2">
    <name type="scientific">Halogranum gelatinilyticum</name>
    <dbReference type="NCBI Taxonomy" id="660521"/>
    <lineage>
        <taxon>Archaea</taxon>
        <taxon>Methanobacteriati</taxon>
        <taxon>Methanobacteriota</taxon>
        <taxon>Stenosarchaea group</taxon>
        <taxon>Halobacteria</taxon>
        <taxon>Halobacteriales</taxon>
        <taxon>Haloferacaceae</taxon>
    </lineage>
</organism>
<protein>
    <submittedName>
        <fullName evidence="1">Uncharacterized protein</fullName>
    </submittedName>
</protein>
<accession>A0A1G9YQI2</accession>
<dbReference type="RefSeq" id="WP_089699386.1">
    <property type="nucleotide sequence ID" value="NZ_FNHL01000005.1"/>
</dbReference>
<proteinExistence type="predicted"/>
<dbReference type="AlphaFoldDB" id="A0A1G9YQI2"/>
<evidence type="ECO:0000313" key="2">
    <source>
        <dbReference type="Proteomes" id="UP000199451"/>
    </source>
</evidence>
<gene>
    <name evidence="1" type="ORF">SAMN04487949_3396</name>
</gene>
<evidence type="ECO:0000313" key="1">
    <source>
        <dbReference type="EMBL" id="SDN10845.1"/>
    </source>
</evidence>
<dbReference type="EMBL" id="FNHL01000005">
    <property type="protein sequence ID" value="SDN10845.1"/>
    <property type="molecule type" value="Genomic_DNA"/>
</dbReference>
<name>A0A1G9YQI2_9EURY</name>
<reference evidence="2" key="1">
    <citation type="submission" date="2016-10" db="EMBL/GenBank/DDBJ databases">
        <authorList>
            <person name="Varghese N."/>
            <person name="Submissions S."/>
        </authorList>
    </citation>
    <scope>NUCLEOTIDE SEQUENCE [LARGE SCALE GENOMIC DNA]</scope>
    <source>
        <strain evidence="2">CGMCC 1.10119</strain>
    </source>
</reference>